<reference evidence="6" key="1">
    <citation type="journal article" date="2021" name="PeerJ">
        <title>Extensive microbial diversity within the chicken gut microbiome revealed by metagenomics and culture.</title>
        <authorList>
            <person name="Gilroy R."/>
            <person name="Ravi A."/>
            <person name="Getino M."/>
            <person name="Pursley I."/>
            <person name="Horton D.L."/>
            <person name="Alikhan N.F."/>
            <person name="Baker D."/>
            <person name="Gharbi K."/>
            <person name="Hall N."/>
            <person name="Watson M."/>
            <person name="Adriaenssens E.M."/>
            <person name="Foster-Nyarko E."/>
            <person name="Jarju S."/>
            <person name="Secka A."/>
            <person name="Antonio M."/>
            <person name="Oren A."/>
            <person name="Chaudhuri R.R."/>
            <person name="La Ragione R."/>
            <person name="Hildebrand F."/>
            <person name="Pallen M.J."/>
        </authorList>
    </citation>
    <scope>NUCLEOTIDE SEQUENCE</scope>
    <source>
        <strain evidence="6">CHK195-6426</strain>
    </source>
</reference>
<accession>A0A9D1UAP9</accession>
<dbReference type="InterPro" id="IPR024535">
    <property type="entry name" value="RHGA/B-epi-like_pectate_lyase"/>
</dbReference>
<dbReference type="PANTHER" id="PTHR31339">
    <property type="entry name" value="PECTIN LYASE-RELATED"/>
    <property type="match status" value="1"/>
</dbReference>
<dbReference type="SMART" id="SM00710">
    <property type="entry name" value="PbH1"/>
    <property type="match status" value="5"/>
</dbReference>
<dbReference type="Pfam" id="PF00295">
    <property type="entry name" value="Glyco_hydro_28"/>
    <property type="match status" value="1"/>
</dbReference>
<evidence type="ECO:0000313" key="7">
    <source>
        <dbReference type="Proteomes" id="UP000824265"/>
    </source>
</evidence>
<name>A0A9D1UAP9_9FIRM</name>
<dbReference type="InterPro" id="IPR051801">
    <property type="entry name" value="GH28_Enzymes"/>
</dbReference>
<dbReference type="SUPFAM" id="SSF51126">
    <property type="entry name" value="Pectin lyase-like"/>
    <property type="match status" value="1"/>
</dbReference>
<evidence type="ECO:0000313" key="6">
    <source>
        <dbReference type="EMBL" id="HIW80939.1"/>
    </source>
</evidence>
<protein>
    <submittedName>
        <fullName evidence="6">Glycoside hydrolase family 28 protein</fullName>
    </submittedName>
</protein>
<dbReference type="Pfam" id="PF12708">
    <property type="entry name" value="Pect-lyase_RHGA_epim"/>
    <property type="match status" value="1"/>
</dbReference>
<dbReference type="AlphaFoldDB" id="A0A9D1UAP9"/>
<dbReference type="Gene3D" id="2.160.20.10">
    <property type="entry name" value="Single-stranded right-handed beta-helix, Pectin lyase-like"/>
    <property type="match status" value="1"/>
</dbReference>
<dbReference type="InterPro" id="IPR011050">
    <property type="entry name" value="Pectin_lyase_fold/virulence"/>
</dbReference>
<dbReference type="PROSITE" id="PS00502">
    <property type="entry name" value="POLYGALACTURONASE"/>
    <property type="match status" value="1"/>
</dbReference>
<dbReference type="InterPro" id="IPR006626">
    <property type="entry name" value="PbH1"/>
</dbReference>
<sequence>MELQILKISSRFAVLEWKNESCYYTQQQYEIYVNGEWRGKGQTNVFGIYDLLPDTAYKAVLRYGREERTLEFCTQREAACLNVLSFGAKPEGEESSAEAINAAVACCPQGGTVYFPPGIYKTNTVFLKSGVRLYLEKGAVIKSLASRRELAVLPGDMRPQAEGVGRAADEAKRERVNFGTWEGNPVDCFAAVITGIGVKDAEIAGEGEIDGGGRDGDWWEDPVTKRGAWRPRTIFLNGCEDICIAGVTIGNSPSWTVHPYYCKKLAFYDVTIRNPAVSPNTDGLDPESCQDVVIAGARISVGDDCIAIKSGRKGMAKRWLCPSERIEIRNCLMERGHGGVVIGSEIACGVKEVLIKQCLMRETDRGLRIKTQRGRGNASVVSGIFFENVIMEEVKTAFSINMYYYWGPDGHSEYVQSRKALPVDERTPRVGDLHMRNVQCRGCQAAGVYFLGLPEQPVELVEMEGVSIEFAESCRPDEPVMADGVGPVSGLGIYAENVRSLKLSDVCVSGYKGEPVQLHGVWEVKGDYFGKEQP</sequence>
<dbReference type="GO" id="GO:0005975">
    <property type="term" value="P:carbohydrate metabolic process"/>
    <property type="evidence" value="ECO:0007669"/>
    <property type="project" value="InterPro"/>
</dbReference>
<dbReference type="InterPro" id="IPR000743">
    <property type="entry name" value="Glyco_hydro_28"/>
</dbReference>
<comment type="similarity">
    <text evidence="1 4">Belongs to the glycosyl hydrolase 28 family.</text>
</comment>
<organism evidence="6 7">
    <name type="scientific">Candidatus Acetatifactor stercoripullorum</name>
    <dbReference type="NCBI Taxonomy" id="2838414"/>
    <lineage>
        <taxon>Bacteria</taxon>
        <taxon>Bacillati</taxon>
        <taxon>Bacillota</taxon>
        <taxon>Clostridia</taxon>
        <taxon>Lachnospirales</taxon>
        <taxon>Lachnospiraceae</taxon>
        <taxon>Acetatifactor</taxon>
    </lineage>
</organism>
<evidence type="ECO:0000256" key="3">
    <source>
        <dbReference type="ARBA" id="ARBA00023295"/>
    </source>
</evidence>
<dbReference type="GO" id="GO:0004650">
    <property type="term" value="F:polygalacturonase activity"/>
    <property type="evidence" value="ECO:0007669"/>
    <property type="project" value="InterPro"/>
</dbReference>
<keyword evidence="3 4" id="KW-0326">Glycosidase</keyword>
<dbReference type="Proteomes" id="UP000824265">
    <property type="component" value="Unassembled WGS sequence"/>
</dbReference>
<reference evidence="6" key="2">
    <citation type="submission" date="2021-04" db="EMBL/GenBank/DDBJ databases">
        <authorList>
            <person name="Gilroy R."/>
        </authorList>
    </citation>
    <scope>NUCLEOTIDE SEQUENCE</scope>
    <source>
        <strain evidence="6">CHK195-6426</strain>
    </source>
</reference>
<gene>
    <name evidence="6" type="ORF">H9742_05315</name>
</gene>
<feature type="domain" description="Rhamnogalacturonase A/B/Epimerase-like pectate lyase" evidence="5">
    <location>
        <begin position="81"/>
        <end position="133"/>
    </location>
</feature>
<evidence type="ECO:0000256" key="4">
    <source>
        <dbReference type="RuleBase" id="RU361169"/>
    </source>
</evidence>
<evidence type="ECO:0000259" key="5">
    <source>
        <dbReference type="Pfam" id="PF12708"/>
    </source>
</evidence>
<dbReference type="PANTHER" id="PTHR31339:SF9">
    <property type="entry name" value="PLASMIN AND FIBRONECTIN-BINDING PROTEIN A"/>
    <property type="match status" value="1"/>
</dbReference>
<evidence type="ECO:0000256" key="2">
    <source>
        <dbReference type="ARBA" id="ARBA00022801"/>
    </source>
</evidence>
<evidence type="ECO:0000256" key="1">
    <source>
        <dbReference type="ARBA" id="ARBA00008834"/>
    </source>
</evidence>
<proteinExistence type="inferred from homology"/>
<keyword evidence="2 4" id="KW-0378">Hydrolase</keyword>
<dbReference type="InterPro" id="IPR012334">
    <property type="entry name" value="Pectin_lyas_fold"/>
</dbReference>
<comment type="caution">
    <text evidence="6">The sequence shown here is derived from an EMBL/GenBank/DDBJ whole genome shotgun (WGS) entry which is preliminary data.</text>
</comment>
<dbReference type="EMBL" id="DXGH01000029">
    <property type="protein sequence ID" value="HIW80939.1"/>
    <property type="molecule type" value="Genomic_DNA"/>
</dbReference>